<dbReference type="PROSITE" id="PS51746">
    <property type="entry name" value="PPM_2"/>
    <property type="match status" value="1"/>
</dbReference>
<evidence type="ECO:0000256" key="1">
    <source>
        <dbReference type="ARBA" id="ARBA00001936"/>
    </source>
</evidence>
<keyword evidence="7" id="KW-0904">Protein phosphatase</keyword>
<evidence type="ECO:0000256" key="11">
    <source>
        <dbReference type="SAM" id="MobiDB-lite"/>
    </source>
</evidence>
<dbReference type="InterPro" id="IPR015655">
    <property type="entry name" value="PP2C"/>
</dbReference>
<dbReference type="PANTHER" id="PTHR13832">
    <property type="entry name" value="PROTEIN PHOSPHATASE 2C"/>
    <property type="match status" value="1"/>
</dbReference>
<dbReference type="Pfam" id="PF00481">
    <property type="entry name" value="PP2C"/>
    <property type="match status" value="2"/>
</dbReference>
<dbReference type="Gene3D" id="3.60.40.10">
    <property type="entry name" value="PPM-type phosphatase domain"/>
    <property type="match status" value="1"/>
</dbReference>
<evidence type="ECO:0000256" key="8">
    <source>
        <dbReference type="ARBA" id="ARBA00023211"/>
    </source>
</evidence>
<evidence type="ECO:0000313" key="13">
    <source>
        <dbReference type="EMBL" id="CAD9755165.1"/>
    </source>
</evidence>
<evidence type="ECO:0000256" key="6">
    <source>
        <dbReference type="ARBA" id="ARBA00022842"/>
    </source>
</evidence>
<evidence type="ECO:0000256" key="7">
    <source>
        <dbReference type="ARBA" id="ARBA00022912"/>
    </source>
</evidence>
<dbReference type="InterPro" id="IPR001932">
    <property type="entry name" value="PPM-type_phosphatase-like_dom"/>
</dbReference>
<comment type="catalytic activity">
    <reaction evidence="9">
        <text>O-phospho-L-seryl-[protein] + H2O = L-seryl-[protein] + phosphate</text>
        <dbReference type="Rhea" id="RHEA:20629"/>
        <dbReference type="Rhea" id="RHEA-COMP:9863"/>
        <dbReference type="Rhea" id="RHEA-COMP:11604"/>
        <dbReference type="ChEBI" id="CHEBI:15377"/>
        <dbReference type="ChEBI" id="CHEBI:29999"/>
        <dbReference type="ChEBI" id="CHEBI:43474"/>
        <dbReference type="ChEBI" id="CHEBI:83421"/>
        <dbReference type="EC" id="3.1.3.16"/>
    </reaction>
</comment>
<protein>
    <recommendedName>
        <fullName evidence="3">protein-serine/threonine phosphatase</fullName>
        <ecNumber evidence="3">3.1.3.16</ecNumber>
    </recommendedName>
</protein>
<feature type="compositionally biased region" description="Basic and acidic residues" evidence="11">
    <location>
        <begin position="184"/>
        <end position="196"/>
    </location>
</feature>
<dbReference type="PANTHER" id="PTHR13832:SF803">
    <property type="entry name" value="PROTEIN PHOSPHATASE 1G"/>
    <property type="match status" value="1"/>
</dbReference>
<accession>A0A7S2TK81</accession>
<sequence>MGQGLPYPLMTKSLSRTSTTNGILSIGSAEMQGWRQDMEDEVHIRPQLNFDDAGVALLAVYDGHNGAYCSAYLRNEMGQALEDLKDPHNEGELKAAFNQLDAKFLNPDGGYHSAAGSTAVVAIVDICHGREPVSARNLRERPQASVPGGAPRTELGAQDGRSTLSPAASGVDSPRKATGSGNNKGKDEIVKEKKSTGVELPAGSAMAGQDVTSHHRTHTQTYRITIANVGDSKAILVRKKDDFEELTVDHKPDSEDEMARIEKAGGVVLRKRVNGDLAVSRAFGDSRHKGNVERELTEQVVIATPDITTCSACEGDILVMACDGIFEQLSPEQVADFVREEVQRVGNDRPDLVAARLIDYSLFRGSKDNMSVVIAVFRENPRPSRPKYRMQYLAGRFTEWKDHDSFVQAYNSYAYSCGVVGGNIRKLAPPKCEALELLMRLKISGNENPFGVVMIIVDYLQDTCSYLTDVDPNRGFSHSKRNHIESLRTAGTCCSIQ</sequence>
<comment type="catalytic activity">
    <reaction evidence="10">
        <text>O-phospho-L-threonyl-[protein] + H2O = L-threonyl-[protein] + phosphate</text>
        <dbReference type="Rhea" id="RHEA:47004"/>
        <dbReference type="Rhea" id="RHEA-COMP:11060"/>
        <dbReference type="Rhea" id="RHEA-COMP:11605"/>
        <dbReference type="ChEBI" id="CHEBI:15377"/>
        <dbReference type="ChEBI" id="CHEBI:30013"/>
        <dbReference type="ChEBI" id="CHEBI:43474"/>
        <dbReference type="ChEBI" id="CHEBI:61977"/>
        <dbReference type="EC" id="3.1.3.16"/>
    </reaction>
</comment>
<feature type="domain" description="PPM-type phosphatase" evidence="12">
    <location>
        <begin position="25"/>
        <end position="377"/>
    </location>
</feature>
<evidence type="ECO:0000256" key="9">
    <source>
        <dbReference type="ARBA" id="ARBA00047761"/>
    </source>
</evidence>
<dbReference type="EMBL" id="HBHP01008931">
    <property type="protein sequence ID" value="CAD9755165.1"/>
    <property type="molecule type" value="Transcribed_RNA"/>
</dbReference>
<reference evidence="13" key="1">
    <citation type="submission" date="2021-01" db="EMBL/GenBank/DDBJ databases">
        <authorList>
            <person name="Corre E."/>
            <person name="Pelletier E."/>
            <person name="Niang G."/>
            <person name="Scheremetjew M."/>
            <person name="Finn R."/>
            <person name="Kale V."/>
            <person name="Holt S."/>
            <person name="Cochrane G."/>
            <person name="Meng A."/>
            <person name="Brown T."/>
            <person name="Cohen L."/>
        </authorList>
    </citation>
    <scope>NUCLEOTIDE SEQUENCE</scope>
    <source>
        <strain evidence="13">CCMP622</strain>
    </source>
</reference>
<keyword evidence="6" id="KW-0460">Magnesium</keyword>
<comment type="similarity">
    <text evidence="2">Belongs to the PP2C family.</text>
</comment>
<dbReference type="SUPFAM" id="SSF81606">
    <property type="entry name" value="PP2C-like"/>
    <property type="match status" value="1"/>
</dbReference>
<evidence type="ECO:0000259" key="12">
    <source>
        <dbReference type="PROSITE" id="PS51746"/>
    </source>
</evidence>
<dbReference type="GO" id="GO:0046872">
    <property type="term" value="F:metal ion binding"/>
    <property type="evidence" value="ECO:0007669"/>
    <property type="project" value="UniProtKB-KW"/>
</dbReference>
<evidence type="ECO:0000256" key="5">
    <source>
        <dbReference type="ARBA" id="ARBA00022801"/>
    </source>
</evidence>
<proteinExistence type="inferred from homology"/>
<dbReference type="SMART" id="SM00332">
    <property type="entry name" value="PP2Cc"/>
    <property type="match status" value="1"/>
</dbReference>
<gene>
    <name evidence="13" type="ORF">LSP00402_LOCUS5576</name>
</gene>
<dbReference type="InterPro" id="IPR036457">
    <property type="entry name" value="PPM-type-like_dom_sf"/>
</dbReference>
<keyword evidence="4" id="KW-0479">Metal-binding</keyword>
<comment type="cofactor">
    <cofactor evidence="1">
        <name>Mn(2+)</name>
        <dbReference type="ChEBI" id="CHEBI:29035"/>
    </cofactor>
</comment>
<feature type="region of interest" description="Disordered" evidence="11">
    <location>
        <begin position="134"/>
        <end position="198"/>
    </location>
</feature>
<dbReference type="CDD" id="cd00143">
    <property type="entry name" value="PP2Cc"/>
    <property type="match status" value="1"/>
</dbReference>
<dbReference type="EC" id="3.1.3.16" evidence="3"/>
<evidence type="ECO:0000256" key="4">
    <source>
        <dbReference type="ARBA" id="ARBA00022723"/>
    </source>
</evidence>
<evidence type="ECO:0000256" key="10">
    <source>
        <dbReference type="ARBA" id="ARBA00048336"/>
    </source>
</evidence>
<name>A0A7S2TK81_9EUKA</name>
<evidence type="ECO:0000256" key="3">
    <source>
        <dbReference type="ARBA" id="ARBA00013081"/>
    </source>
</evidence>
<evidence type="ECO:0000256" key="2">
    <source>
        <dbReference type="ARBA" id="ARBA00006702"/>
    </source>
</evidence>
<keyword evidence="8" id="KW-0464">Manganese</keyword>
<dbReference type="GO" id="GO:0004722">
    <property type="term" value="F:protein serine/threonine phosphatase activity"/>
    <property type="evidence" value="ECO:0007669"/>
    <property type="project" value="UniProtKB-EC"/>
</dbReference>
<organism evidence="13">
    <name type="scientific">Lotharella oceanica</name>
    <dbReference type="NCBI Taxonomy" id="641309"/>
    <lineage>
        <taxon>Eukaryota</taxon>
        <taxon>Sar</taxon>
        <taxon>Rhizaria</taxon>
        <taxon>Cercozoa</taxon>
        <taxon>Chlorarachniophyceae</taxon>
        <taxon>Lotharella</taxon>
    </lineage>
</organism>
<keyword evidence="5" id="KW-0378">Hydrolase</keyword>
<dbReference type="AlphaFoldDB" id="A0A7S2TK81"/>